<proteinExistence type="predicted"/>
<feature type="signal peptide" evidence="1">
    <location>
        <begin position="1"/>
        <end position="21"/>
    </location>
</feature>
<name>A0A4E0R3J8_FASHE</name>
<sequence>MIMSMLIQFQIILLSFQSVWLHQLTGESDVVFMSAHLTYCAAHQNCFNWGRSKGRIGYMIGENYKNIFQYCNCSQHLWVNINSLLHPRNYSRVRRWSYGEKVPKLDGFEIDNFRANYTTMSYSTLIYTPKETFVHVNTLNSTYAHVCQIGRLIGRKSGIRRELFRTELLSHGKLVAHSDQTVGCLTKTTEPTTAGCALRCHQNLICRSFYYNKKLETCIITEYVDSLLSPASWNLAPFTWSRFSRLEWSFVEV</sequence>
<protein>
    <recommendedName>
        <fullName evidence="4">Apple domain-containing protein</fullName>
    </recommendedName>
</protein>
<keyword evidence="3" id="KW-1185">Reference proteome</keyword>
<accession>A0A4E0R3J8</accession>
<comment type="caution">
    <text evidence="2">The sequence shown here is derived from an EMBL/GenBank/DDBJ whole genome shotgun (WGS) entry which is preliminary data.</text>
</comment>
<dbReference type="AlphaFoldDB" id="A0A4E0R3J8"/>
<feature type="chain" id="PRO_5020041898" description="Apple domain-containing protein" evidence="1">
    <location>
        <begin position="22"/>
        <end position="253"/>
    </location>
</feature>
<dbReference type="SUPFAM" id="SSF57414">
    <property type="entry name" value="Hairpin loop containing domain-like"/>
    <property type="match status" value="1"/>
</dbReference>
<evidence type="ECO:0000313" key="2">
    <source>
        <dbReference type="EMBL" id="THD22133.1"/>
    </source>
</evidence>
<gene>
    <name evidence="2" type="ORF">D915_007282</name>
</gene>
<evidence type="ECO:0000256" key="1">
    <source>
        <dbReference type="SAM" id="SignalP"/>
    </source>
</evidence>
<evidence type="ECO:0008006" key="4">
    <source>
        <dbReference type="Google" id="ProtNLM"/>
    </source>
</evidence>
<dbReference type="EMBL" id="JXXN02002974">
    <property type="protein sequence ID" value="THD22133.1"/>
    <property type="molecule type" value="Genomic_DNA"/>
</dbReference>
<keyword evidence="1" id="KW-0732">Signal</keyword>
<organism evidence="2 3">
    <name type="scientific">Fasciola hepatica</name>
    <name type="common">Liver fluke</name>
    <dbReference type="NCBI Taxonomy" id="6192"/>
    <lineage>
        <taxon>Eukaryota</taxon>
        <taxon>Metazoa</taxon>
        <taxon>Spiralia</taxon>
        <taxon>Lophotrochozoa</taxon>
        <taxon>Platyhelminthes</taxon>
        <taxon>Trematoda</taxon>
        <taxon>Digenea</taxon>
        <taxon>Plagiorchiida</taxon>
        <taxon>Echinostomata</taxon>
        <taxon>Echinostomatoidea</taxon>
        <taxon>Fasciolidae</taxon>
        <taxon>Fasciola</taxon>
    </lineage>
</organism>
<evidence type="ECO:0000313" key="3">
    <source>
        <dbReference type="Proteomes" id="UP000230066"/>
    </source>
</evidence>
<dbReference type="Proteomes" id="UP000230066">
    <property type="component" value="Unassembled WGS sequence"/>
</dbReference>
<reference evidence="2" key="1">
    <citation type="submission" date="2019-03" db="EMBL/GenBank/DDBJ databases">
        <title>Improved annotation for the trematode Fasciola hepatica.</title>
        <authorList>
            <person name="Choi Y.-J."/>
            <person name="Martin J."/>
            <person name="Mitreva M."/>
        </authorList>
    </citation>
    <scope>NUCLEOTIDE SEQUENCE [LARGE SCALE GENOMIC DNA]</scope>
</reference>